<evidence type="ECO:0000256" key="2">
    <source>
        <dbReference type="ARBA" id="ARBA00010621"/>
    </source>
</evidence>
<dbReference type="GO" id="GO:0050380">
    <property type="term" value="F:undecaprenyl-diphosphatase activity"/>
    <property type="evidence" value="ECO:0007669"/>
    <property type="project" value="UniProtKB-UniRule"/>
</dbReference>
<dbReference type="GO" id="GO:0046677">
    <property type="term" value="P:response to antibiotic"/>
    <property type="evidence" value="ECO:0007669"/>
    <property type="project" value="UniProtKB-UniRule"/>
</dbReference>
<dbReference type="PANTHER" id="PTHR30622">
    <property type="entry name" value="UNDECAPRENYL-DIPHOSPHATASE"/>
    <property type="match status" value="1"/>
</dbReference>
<evidence type="ECO:0000256" key="14">
    <source>
        <dbReference type="ARBA" id="ARBA00032707"/>
    </source>
</evidence>
<dbReference type="GO" id="GO:0005886">
    <property type="term" value="C:plasma membrane"/>
    <property type="evidence" value="ECO:0007669"/>
    <property type="project" value="UniProtKB-SubCell"/>
</dbReference>
<accession>A0A1I7KUA4</accession>
<evidence type="ECO:0000256" key="10">
    <source>
        <dbReference type="ARBA" id="ARBA00022989"/>
    </source>
</evidence>
<keyword evidence="9 17" id="KW-0573">Peptidoglycan synthesis</keyword>
<keyword evidence="10 17" id="KW-1133">Transmembrane helix</keyword>
<name>A0A1I7KUA4_9BACL</name>
<sequence length="267" mass="29648">MTDVQAIVLGVVQGVTEFLPISSSGHLVLLQKLWHISGDSLLFITFVHVGTLVAVVWAFRREVGWLIRSPWSWTARMILLALVPTAMVGALFEELFENLFASGVTLGMEFVVTGILLWWMDTVPAGEKTEQNMRPADALWVGTLQGMAILPALSRSGLTMAAALWRGMGREAAGRFSFLLSIPAILGATLVELTEMLERPAGGSAIHWGPMVIGAAAASVAGYASVKLTLWLLRRARMKWFAWYVWILAEFVFIDQLFHHRWFPPLW</sequence>
<proteinExistence type="inferred from homology"/>
<comment type="miscellaneous">
    <text evidence="17">Bacitracin is thought to be involved in the inhibition of peptidoglycan synthesis by sequestering undecaprenyl diphosphate, thereby reducing the pool of lipid carrier available.</text>
</comment>
<evidence type="ECO:0000256" key="4">
    <source>
        <dbReference type="ARBA" id="ARBA00021581"/>
    </source>
</evidence>
<dbReference type="STRING" id="392015.SAMN05421543_11929"/>
<dbReference type="eggNOG" id="COG1968">
    <property type="taxonomic scope" value="Bacteria"/>
</dbReference>
<keyword evidence="13 17" id="KW-0961">Cell wall biogenesis/degradation</keyword>
<feature type="transmembrane region" description="Helical" evidence="17">
    <location>
        <begin position="71"/>
        <end position="92"/>
    </location>
</feature>
<dbReference type="GO" id="GO:0009252">
    <property type="term" value="P:peptidoglycan biosynthetic process"/>
    <property type="evidence" value="ECO:0007669"/>
    <property type="project" value="UniProtKB-KW"/>
</dbReference>
<dbReference type="PANTHER" id="PTHR30622:SF4">
    <property type="entry name" value="UNDECAPRENYL-DIPHOSPHATASE"/>
    <property type="match status" value="1"/>
</dbReference>
<evidence type="ECO:0000256" key="7">
    <source>
        <dbReference type="ARBA" id="ARBA00022801"/>
    </source>
</evidence>
<evidence type="ECO:0000313" key="19">
    <source>
        <dbReference type="Proteomes" id="UP000183508"/>
    </source>
</evidence>
<dbReference type="EMBL" id="FPBV01000019">
    <property type="protein sequence ID" value="SFV00987.1"/>
    <property type="molecule type" value="Genomic_DNA"/>
</dbReference>
<feature type="transmembrane region" description="Helical" evidence="17">
    <location>
        <begin position="211"/>
        <end position="233"/>
    </location>
</feature>
<dbReference type="HAMAP" id="MF_01006">
    <property type="entry name" value="Undec_diphosphatase"/>
    <property type="match status" value="1"/>
</dbReference>
<evidence type="ECO:0000256" key="15">
    <source>
        <dbReference type="ARBA" id="ARBA00032932"/>
    </source>
</evidence>
<evidence type="ECO:0000256" key="5">
    <source>
        <dbReference type="ARBA" id="ARBA00022475"/>
    </source>
</evidence>
<evidence type="ECO:0000256" key="13">
    <source>
        <dbReference type="ARBA" id="ARBA00023316"/>
    </source>
</evidence>
<feature type="transmembrane region" description="Helical" evidence="17">
    <location>
        <begin position="41"/>
        <end position="59"/>
    </location>
</feature>
<feature type="transmembrane region" description="Helical" evidence="17">
    <location>
        <begin position="139"/>
        <end position="165"/>
    </location>
</feature>
<evidence type="ECO:0000256" key="12">
    <source>
        <dbReference type="ARBA" id="ARBA00023251"/>
    </source>
</evidence>
<evidence type="ECO:0000256" key="16">
    <source>
        <dbReference type="ARBA" id="ARBA00047594"/>
    </source>
</evidence>
<keyword evidence="19" id="KW-1185">Reference proteome</keyword>
<dbReference type="AlphaFoldDB" id="A0A1I7KUA4"/>
<evidence type="ECO:0000256" key="8">
    <source>
        <dbReference type="ARBA" id="ARBA00022960"/>
    </source>
</evidence>
<keyword evidence="12 17" id="KW-0046">Antibiotic resistance</keyword>
<comment type="function">
    <text evidence="17">Catalyzes the dephosphorylation of undecaprenyl diphosphate (UPP). Confers resistance to bacitracin.</text>
</comment>
<protein>
    <recommendedName>
        <fullName evidence="4 17">Undecaprenyl-diphosphatase</fullName>
        <ecNumber evidence="3 17">3.6.1.27</ecNumber>
    </recommendedName>
    <alternativeName>
        <fullName evidence="15 17">Bacitracin resistance protein</fullName>
    </alternativeName>
    <alternativeName>
        <fullName evidence="14 17">Undecaprenyl pyrophosphate phosphatase</fullName>
    </alternativeName>
</protein>
<evidence type="ECO:0000256" key="17">
    <source>
        <dbReference type="HAMAP-Rule" id="MF_01006"/>
    </source>
</evidence>
<keyword evidence="11 17" id="KW-0472">Membrane</keyword>
<evidence type="ECO:0000313" key="18">
    <source>
        <dbReference type="EMBL" id="SFV00987.1"/>
    </source>
</evidence>
<evidence type="ECO:0000256" key="9">
    <source>
        <dbReference type="ARBA" id="ARBA00022984"/>
    </source>
</evidence>
<feature type="transmembrane region" description="Helical" evidence="17">
    <location>
        <begin position="99"/>
        <end position="119"/>
    </location>
</feature>
<keyword evidence="5 17" id="KW-1003">Cell membrane</keyword>
<dbReference type="Proteomes" id="UP000183508">
    <property type="component" value="Unassembled WGS sequence"/>
</dbReference>
<evidence type="ECO:0000256" key="11">
    <source>
        <dbReference type="ARBA" id="ARBA00023136"/>
    </source>
</evidence>
<comment type="similarity">
    <text evidence="2 17">Belongs to the UppP family.</text>
</comment>
<feature type="transmembrane region" description="Helical" evidence="17">
    <location>
        <begin position="172"/>
        <end position="191"/>
    </location>
</feature>
<dbReference type="OrthoDB" id="9808289at2"/>
<reference evidence="19" key="1">
    <citation type="submission" date="2016-10" db="EMBL/GenBank/DDBJ databases">
        <authorList>
            <person name="Varghese N."/>
        </authorList>
    </citation>
    <scope>NUCLEOTIDE SEQUENCE [LARGE SCALE GENOMIC DNA]</scope>
    <source>
        <strain evidence="19">DSM 17980</strain>
    </source>
</reference>
<keyword evidence="8 17" id="KW-0133">Cell shape</keyword>
<organism evidence="18 19">
    <name type="scientific">Alicyclobacillus macrosporangiidus</name>
    <dbReference type="NCBI Taxonomy" id="392015"/>
    <lineage>
        <taxon>Bacteria</taxon>
        <taxon>Bacillati</taxon>
        <taxon>Bacillota</taxon>
        <taxon>Bacilli</taxon>
        <taxon>Bacillales</taxon>
        <taxon>Alicyclobacillaceae</taxon>
        <taxon>Alicyclobacillus</taxon>
    </lineage>
</organism>
<dbReference type="GO" id="GO:0071555">
    <property type="term" value="P:cell wall organization"/>
    <property type="evidence" value="ECO:0007669"/>
    <property type="project" value="UniProtKB-KW"/>
</dbReference>
<comment type="catalytic activity">
    <reaction evidence="16 17">
        <text>di-trans,octa-cis-undecaprenyl diphosphate + H2O = di-trans,octa-cis-undecaprenyl phosphate + phosphate + H(+)</text>
        <dbReference type="Rhea" id="RHEA:28094"/>
        <dbReference type="ChEBI" id="CHEBI:15377"/>
        <dbReference type="ChEBI" id="CHEBI:15378"/>
        <dbReference type="ChEBI" id="CHEBI:43474"/>
        <dbReference type="ChEBI" id="CHEBI:58405"/>
        <dbReference type="ChEBI" id="CHEBI:60392"/>
        <dbReference type="EC" id="3.6.1.27"/>
    </reaction>
</comment>
<dbReference type="InterPro" id="IPR003824">
    <property type="entry name" value="UppP"/>
</dbReference>
<evidence type="ECO:0000256" key="3">
    <source>
        <dbReference type="ARBA" id="ARBA00012374"/>
    </source>
</evidence>
<dbReference type="RefSeq" id="WP_074954926.1">
    <property type="nucleotide sequence ID" value="NZ_FPBV01000019.1"/>
</dbReference>
<keyword evidence="6 17" id="KW-0812">Transmembrane</keyword>
<dbReference type="GO" id="GO:0008360">
    <property type="term" value="P:regulation of cell shape"/>
    <property type="evidence" value="ECO:0007669"/>
    <property type="project" value="UniProtKB-KW"/>
</dbReference>
<comment type="subcellular location">
    <subcellularLocation>
        <location evidence="1 17">Cell membrane</location>
        <topology evidence="1 17">Multi-pass membrane protein</topology>
    </subcellularLocation>
</comment>
<keyword evidence="7 17" id="KW-0378">Hydrolase</keyword>
<feature type="transmembrane region" description="Helical" evidence="17">
    <location>
        <begin position="240"/>
        <end position="258"/>
    </location>
</feature>
<gene>
    <name evidence="17" type="primary">uppP</name>
    <name evidence="18" type="ORF">SAMN05421543_11929</name>
</gene>
<dbReference type="Pfam" id="PF02673">
    <property type="entry name" value="BacA"/>
    <property type="match status" value="1"/>
</dbReference>
<evidence type="ECO:0000256" key="6">
    <source>
        <dbReference type="ARBA" id="ARBA00022692"/>
    </source>
</evidence>
<dbReference type="EC" id="3.6.1.27" evidence="3 17"/>
<evidence type="ECO:0000256" key="1">
    <source>
        <dbReference type="ARBA" id="ARBA00004651"/>
    </source>
</evidence>